<proteinExistence type="inferred from homology"/>
<dbReference type="PANTHER" id="PTHR30346">
    <property type="entry name" value="TRANSCRIPTIONAL DUAL REGULATOR HCAR-RELATED"/>
    <property type="match status" value="1"/>
</dbReference>
<keyword evidence="2" id="KW-0805">Transcription regulation</keyword>
<evidence type="ECO:0000256" key="2">
    <source>
        <dbReference type="ARBA" id="ARBA00023015"/>
    </source>
</evidence>
<dbReference type="CDD" id="cd08414">
    <property type="entry name" value="PBP2_LTTR_aromatics_like"/>
    <property type="match status" value="1"/>
</dbReference>
<dbReference type="InterPro" id="IPR036390">
    <property type="entry name" value="WH_DNA-bd_sf"/>
</dbReference>
<evidence type="ECO:0000259" key="5">
    <source>
        <dbReference type="PROSITE" id="PS50931"/>
    </source>
</evidence>
<accession>A0ABU1VJI5</accession>
<dbReference type="PANTHER" id="PTHR30346:SF0">
    <property type="entry name" value="HCA OPERON TRANSCRIPTIONAL ACTIVATOR HCAR"/>
    <property type="match status" value="1"/>
</dbReference>
<comment type="similarity">
    <text evidence="1">Belongs to the LysR transcriptional regulatory family.</text>
</comment>
<dbReference type="Proteomes" id="UP001265550">
    <property type="component" value="Unassembled WGS sequence"/>
</dbReference>
<dbReference type="PROSITE" id="PS50931">
    <property type="entry name" value="HTH_LYSR"/>
    <property type="match status" value="1"/>
</dbReference>
<dbReference type="Gene3D" id="1.10.10.10">
    <property type="entry name" value="Winged helix-like DNA-binding domain superfamily/Winged helix DNA-binding domain"/>
    <property type="match status" value="1"/>
</dbReference>
<evidence type="ECO:0000313" key="6">
    <source>
        <dbReference type="EMBL" id="MDR7097597.1"/>
    </source>
</evidence>
<dbReference type="GO" id="GO:0003677">
    <property type="term" value="F:DNA binding"/>
    <property type="evidence" value="ECO:0007669"/>
    <property type="project" value="UniProtKB-KW"/>
</dbReference>
<feature type="domain" description="HTH lysR-type" evidence="5">
    <location>
        <begin position="26"/>
        <end position="83"/>
    </location>
</feature>
<dbReference type="SUPFAM" id="SSF53850">
    <property type="entry name" value="Periplasmic binding protein-like II"/>
    <property type="match status" value="1"/>
</dbReference>
<evidence type="ECO:0000256" key="3">
    <source>
        <dbReference type="ARBA" id="ARBA00023125"/>
    </source>
</evidence>
<keyword evidence="7" id="KW-1185">Reference proteome</keyword>
<dbReference type="InterPro" id="IPR005119">
    <property type="entry name" value="LysR_subst-bd"/>
</dbReference>
<organism evidence="6 7">
    <name type="scientific">Hydrogenophaga laconesensis</name>
    <dbReference type="NCBI Taxonomy" id="1805971"/>
    <lineage>
        <taxon>Bacteria</taxon>
        <taxon>Pseudomonadati</taxon>
        <taxon>Pseudomonadota</taxon>
        <taxon>Betaproteobacteria</taxon>
        <taxon>Burkholderiales</taxon>
        <taxon>Comamonadaceae</taxon>
        <taxon>Hydrogenophaga</taxon>
    </lineage>
</organism>
<dbReference type="InterPro" id="IPR036388">
    <property type="entry name" value="WH-like_DNA-bd_sf"/>
</dbReference>
<dbReference type="Pfam" id="PF00126">
    <property type="entry name" value="HTH_1"/>
    <property type="match status" value="1"/>
</dbReference>
<dbReference type="SUPFAM" id="SSF46785">
    <property type="entry name" value="Winged helix' DNA-binding domain"/>
    <property type="match status" value="1"/>
</dbReference>
<sequence length="329" mass="36115">MRRIVHNKVHVEKYKIATHPYEKLIMELRQLRHFVALAELSSFSRAAERMHIAQPALSISIRNLEREIGVLLFDRGPRHVLLTAEGEEALRAARGALAQAEEVARIATSTKETGVLRVSFVGSAAYQILPRFVPAFRRLHPKIELELSEGPSLEVINRVKENVVEAGIVRHPVMQSTGLEIRVLSREPLVAALPRGHALIKKTRVRLADLAGEDFIQYSHTHAPTMNAIISLGCQKAGFEPKVSQEAIQIQTILSLVECGLGVALVPASTPSASWQRVCFKSLADAQSLLTVGLALVFDPESKNPRLPNLVEVMVGLSKAVSKIPKGAT</sequence>
<evidence type="ECO:0000313" key="7">
    <source>
        <dbReference type="Proteomes" id="UP001265550"/>
    </source>
</evidence>
<gene>
    <name evidence="6" type="ORF">J2X09_005373</name>
</gene>
<dbReference type="InterPro" id="IPR000847">
    <property type="entry name" value="LysR_HTH_N"/>
</dbReference>
<dbReference type="Gene3D" id="3.40.190.10">
    <property type="entry name" value="Periplasmic binding protein-like II"/>
    <property type="match status" value="2"/>
</dbReference>
<dbReference type="RefSeq" id="WP_204735933.1">
    <property type="nucleotide sequence ID" value="NZ_JAVDWE010000036.1"/>
</dbReference>
<keyword evidence="3 6" id="KW-0238">DNA-binding</keyword>
<dbReference type="PRINTS" id="PR00039">
    <property type="entry name" value="HTHLYSR"/>
</dbReference>
<protein>
    <submittedName>
        <fullName evidence="6">DNA-binding transcriptional LysR family regulator</fullName>
    </submittedName>
</protein>
<keyword evidence="4" id="KW-0804">Transcription</keyword>
<reference evidence="6 7" key="1">
    <citation type="submission" date="2023-07" db="EMBL/GenBank/DDBJ databases">
        <title>Sorghum-associated microbial communities from plants grown in Nebraska, USA.</title>
        <authorList>
            <person name="Schachtman D."/>
        </authorList>
    </citation>
    <scope>NUCLEOTIDE SEQUENCE [LARGE SCALE GENOMIC DNA]</scope>
    <source>
        <strain evidence="6 7">BE240</strain>
    </source>
</reference>
<dbReference type="EMBL" id="JAVDWE010000036">
    <property type="protein sequence ID" value="MDR7097597.1"/>
    <property type="molecule type" value="Genomic_DNA"/>
</dbReference>
<name>A0ABU1VJI5_9BURK</name>
<comment type="caution">
    <text evidence="6">The sequence shown here is derived from an EMBL/GenBank/DDBJ whole genome shotgun (WGS) entry which is preliminary data.</text>
</comment>
<evidence type="ECO:0000256" key="4">
    <source>
        <dbReference type="ARBA" id="ARBA00023163"/>
    </source>
</evidence>
<evidence type="ECO:0000256" key="1">
    <source>
        <dbReference type="ARBA" id="ARBA00009437"/>
    </source>
</evidence>
<dbReference type="Pfam" id="PF03466">
    <property type="entry name" value="LysR_substrate"/>
    <property type="match status" value="1"/>
</dbReference>